<dbReference type="EMBL" id="HBGQ01082911">
    <property type="protein sequence ID" value="CAD9512410.1"/>
    <property type="molecule type" value="Transcribed_RNA"/>
</dbReference>
<protein>
    <submittedName>
        <fullName evidence="1">Uncharacterized protein</fullName>
    </submittedName>
</protein>
<proteinExistence type="predicted"/>
<reference evidence="1" key="1">
    <citation type="submission" date="2021-01" db="EMBL/GenBank/DDBJ databases">
        <authorList>
            <person name="Corre E."/>
            <person name="Pelletier E."/>
            <person name="Niang G."/>
            <person name="Scheremetjew M."/>
            <person name="Finn R."/>
            <person name="Kale V."/>
            <person name="Holt S."/>
            <person name="Cochrane G."/>
            <person name="Meng A."/>
            <person name="Brown T."/>
            <person name="Cohen L."/>
        </authorList>
    </citation>
    <scope>NUCLEOTIDE SEQUENCE</scope>
    <source>
        <strain evidence="1">CCMP2222</strain>
    </source>
</reference>
<accession>A0A7S2N0D1</accession>
<name>A0A7S2N0D1_9DINO</name>
<organism evidence="1">
    <name type="scientific">Alexandrium andersonii</name>
    <dbReference type="NCBI Taxonomy" id="327968"/>
    <lineage>
        <taxon>Eukaryota</taxon>
        <taxon>Sar</taxon>
        <taxon>Alveolata</taxon>
        <taxon>Dinophyceae</taxon>
        <taxon>Gonyaulacales</taxon>
        <taxon>Pyrocystaceae</taxon>
        <taxon>Alexandrium</taxon>
    </lineage>
</organism>
<gene>
    <name evidence="1" type="ORF">AAND1436_LOCUS39657</name>
</gene>
<sequence>MLRQHEKGLIQCFVDEIRKEGGPESITFDEMMYQVKLSQGIFSAQAGGVVMQLYKNHSKEKWKEMSGRWDPKINERFSNRNYICSITNNLACWKHRKVYDHFVKWSKANKGWFPDIDRKSFKMPPLSVKL</sequence>
<evidence type="ECO:0000313" key="1">
    <source>
        <dbReference type="EMBL" id="CAD9512410.1"/>
    </source>
</evidence>
<dbReference type="AlphaFoldDB" id="A0A7S2N0D1"/>